<dbReference type="EMBL" id="JALLPJ020000009">
    <property type="protein sequence ID" value="KAL3805237.1"/>
    <property type="molecule type" value="Genomic_DNA"/>
</dbReference>
<evidence type="ECO:0000313" key="1">
    <source>
        <dbReference type="EMBL" id="KAL3805237.1"/>
    </source>
</evidence>
<accession>A0ABD3QYX8</accession>
<name>A0ABD3QYX8_9STRA</name>
<dbReference type="AlphaFoldDB" id="A0ABD3QYX8"/>
<proteinExistence type="predicted"/>
<gene>
    <name evidence="1" type="ORF">ACHAWO_009039</name>
</gene>
<protein>
    <submittedName>
        <fullName evidence="1">Uncharacterized protein</fullName>
    </submittedName>
</protein>
<dbReference type="Proteomes" id="UP001530400">
    <property type="component" value="Unassembled WGS sequence"/>
</dbReference>
<organism evidence="1 2">
    <name type="scientific">Cyclotella atomus</name>
    <dbReference type="NCBI Taxonomy" id="382360"/>
    <lineage>
        <taxon>Eukaryota</taxon>
        <taxon>Sar</taxon>
        <taxon>Stramenopiles</taxon>
        <taxon>Ochrophyta</taxon>
        <taxon>Bacillariophyta</taxon>
        <taxon>Coscinodiscophyceae</taxon>
        <taxon>Thalassiosirophycidae</taxon>
        <taxon>Stephanodiscales</taxon>
        <taxon>Stephanodiscaceae</taxon>
        <taxon>Cyclotella</taxon>
    </lineage>
</organism>
<reference evidence="1 2" key="1">
    <citation type="submission" date="2024-10" db="EMBL/GenBank/DDBJ databases">
        <title>Updated reference genomes for cyclostephanoid diatoms.</title>
        <authorList>
            <person name="Roberts W.R."/>
            <person name="Alverson A.J."/>
        </authorList>
    </citation>
    <scope>NUCLEOTIDE SEQUENCE [LARGE SCALE GENOMIC DNA]</scope>
    <source>
        <strain evidence="1 2">AJA010-31</strain>
    </source>
</reference>
<comment type="caution">
    <text evidence="1">The sequence shown here is derived from an EMBL/GenBank/DDBJ whole genome shotgun (WGS) entry which is preliminary data.</text>
</comment>
<evidence type="ECO:0000313" key="2">
    <source>
        <dbReference type="Proteomes" id="UP001530400"/>
    </source>
</evidence>
<sequence>LLFNADNLLLLAKTPAAELKRTVSSSPSHKALEDEVLLLRSQNKLLKSALNAIKDTASEKLSRSYELVWYARNMTRFPTHPASKWLDHSKDHKDEIDKLHSMDGDFHHGFNSGVLAAARMFKDHAESADVAFESAKEAPSMKKNIDESKRLFPDLSVNTFPVVKGSTN</sequence>
<keyword evidence="2" id="KW-1185">Reference proteome</keyword>
<feature type="non-terminal residue" evidence="1">
    <location>
        <position position="1"/>
    </location>
</feature>